<gene>
    <name evidence="4" type="ORF">E5355_00095</name>
</gene>
<dbReference type="PANTHER" id="PTHR30273:SF2">
    <property type="entry name" value="PROTEIN FECR"/>
    <property type="match status" value="1"/>
</dbReference>
<dbReference type="RefSeq" id="WP_136008652.1">
    <property type="nucleotide sequence ID" value="NZ_SRYZ01000001.1"/>
</dbReference>
<reference evidence="4 5" key="1">
    <citation type="submission" date="2019-04" db="EMBL/GenBank/DDBJ databases">
        <title>Microbes associate with the intestines of laboratory mice.</title>
        <authorList>
            <person name="Navarre W."/>
            <person name="Wong E."/>
            <person name="Huang K."/>
            <person name="Tropini C."/>
            <person name="Ng K."/>
            <person name="Yu B."/>
        </authorList>
    </citation>
    <scope>NUCLEOTIDE SEQUENCE [LARGE SCALE GENOMIC DNA]</scope>
    <source>
        <strain evidence="4 5">NM69_E16B</strain>
    </source>
</reference>
<dbReference type="GO" id="GO:0016989">
    <property type="term" value="F:sigma factor antagonist activity"/>
    <property type="evidence" value="ECO:0007669"/>
    <property type="project" value="TreeGrafter"/>
</dbReference>
<dbReference type="InterPro" id="IPR012373">
    <property type="entry name" value="Ferrdict_sens_TM"/>
</dbReference>
<evidence type="ECO:0000313" key="4">
    <source>
        <dbReference type="EMBL" id="TGY09610.1"/>
    </source>
</evidence>
<evidence type="ECO:0000259" key="2">
    <source>
        <dbReference type="Pfam" id="PF04773"/>
    </source>
</evidence>
<dbReference type="PANTHER" id="PTHR30273">
    <property type="entry name" value="PERIPLASMIC SIGNAL SENSOR AND SIGMA FACTOR ACTIVATOR FECR-RELATED"/>
    <property type="match status" value="1"/>
</dbReference>
<dbReference type="AlphaFoldDB" id="A0A4V3RCQ6"/>
<evidence type="ECO:0000313" key="5">
    <source>
        <dbReference type="Proteomes" id="UP000310532"/>
    </source>
</evidence>
<dbReference type="Pfam" id="PF04773">
    <property type="entry name" value="FecR"/>
    <property type="match status" value="1"/>
</dbReference>
<protein>
    <submittedName>
        <fullName evidence="4">DUF4974 domain-containing protein</fullName>
    </submittedName>
</protein>
<comment type="caution">
    <text evidence="4">The sequence shown here is derived from an EMBL/GenBank/DDBJ whole genome shotgun (WGS) entry which is preliminary data.</text>
</comment>
<keyword evidence="1" id="KW-0812">Transmembrane</keyword>
<proteinExistence type="predicted"/>
<dbReference type="Gene3D" id="2.60.120.1440">
    <property type="match status" value="1"/>
</dbReference>
<organism evidence="4 5">
    <name type="scientific">Bacteroides muris</name>
    <name type="common">ex Afrizal et al. 2022</name>
    <dbReference type="NCBI Taxonomy" id="2516960"/>
    <lineage>
        <taxon>Bacteria</taxon>
        <taxon>Pseudomonadati</taxon>
        <taxon>Bacteroidota</taxon>
        <taxon>Bacteroidia</taxon>
        <taxon>Bacteroidales</taxon>
        <taxon>Bacteroidaceae</taxon>
        <taxon>Bacteroides</taxon>
    </lineage>
</organism>
<evidence type="ECO:0000259" key="3">
    <source>
        <dbReference type="Pfam" id="PF16344"/>
    </source>
</evidence>
<dbReference type="Proteomes" id="UP000310532">
    <property type="component" value="Unassembled WGS sequence"/>
</dbReference>
<keyword evidence="1" id="KW-1133">Transmembrane helix</keyword>
<sequence length="328" mass="37267">MKELIDKYRDNTLTAEELLRLRQQVNSATDNELEQQLLDDWNRKDMNGIAVDDECVDRMKRQIDRRIGRGPKTSERWRFTGYTYMRVAVGLLLPLLMAYTFYLRHDNKQLKASEVVVSAHAGERASVLLPDGSRVTLNSMSALSYSLGTYNQKARHIHFSGEGYFEVRRDPQSPFIIGSSHLRVEVLGTTFNLAVRSTSKTAELALEEGRVLLISTQKNDSVFLNPSEKAIVDQQTGSITVVKPCDITTASAWMRGELIFRNSPLADILHALGETYHLRFKVECPEYVHNTFTGTLPTKDLNEALEIVELSYNLKASIRNKEVILEKK</sequence>
<feature type="domain" description="FecR protein" evidence="2">
    <location>
        <begin position="117"/>
        <end position="211"/>
    </location>
</feature>
<feature type="domain" description="Protein FecR C-terminal" evidence="3">
    <location>
        <begin position="257"/>
        <end position="325"/>
    </location>
</feature>
<dbReference type="Gene3D" id="3.55.50.30">
    <property type="match status" value="1"/>
</dbReference>
<dbReference type="InterPro" id="IPR032508">
    <property type="entry name" value="FecR_C"/>
</dbReference>
<evidence type="ECO:0000256" key="1">
    <source>
        <dbReference type="SAM" id="Phobius"/>
    </source>
</evidence>
<keyword evidence="1" id="KW-0472">Membrane</keyword>
<dbReference type="InterPro" id="IPR006860">
    <property type="entry name" value="FecR"/>
</dbReference>
<dbReference type="Pfam" id="PF16344">
    <property type="entry name" value="FecR_C"/>
    <property type="match status" value="1"/>
</dbReference>
<dbReference type="EMBL" id="SRYZ01000001">
    <property type="protein sequence ID" value="TGY09610.1"/>
    <property type="molecule type" value="Genomic_DNA"/>
</dbReference>
<keyword evidence="5" id="KW-1185">Reference proteome</keyword>
<accession>A0A4V3RCQ6</accession>
<dbReference type="PIRSF" id="PIRSF018266">
    <property type="entry name" value="FecR"/>
    <property type="match status" value="1"/>
</dbReference>
<name>A0A4V3RCQ6_9BACE</name>
<feature type="transmembrane region" description="Helical" evidence="1">
    <location>
        <begin position="84"/>
        <end position="103"/>
    </location>
</feature>